<feature type="domain" description="WCX" evidence="2">
    <location>
        <begin position="250"/>
        <end position="326"/>
    </location>
</feature>
<evidence type="ECO:0000259" key="1">
    <source>
        <dbReference type="Pfam" id="PF13280"/>
    </source>
</evidence>
<accession>U2MW19</accession>
<keyword evidence="6" id="KW-1185">Reference proteome</keyword>
<reference evidence="5 6" key="1">
    <citation type="submission" date="2013-08" db="EMBL/GenBank/DDBJ databases">
        <authorList>
            <person name="Durkin A.S."/>
            <person name="Haft D.R."/>
            <person name="McCorrison J."/>
            <person name="Torralba M."/>
            <person name="Gillis M."/>
            <person name="Haft D.H."/>
            <person name="Methe B."/>
            <person name="Sutton G."/>
            <person name="Nelson K.E."/>
        </authorList>
    </citation>
    <scope>NUCLEOTIDE SEQUENCE [LARGE SCALE GENOMIC DNA]</scope>
    <source>
        <strain evidence="4 6">ATCC 35536</strain>
        <strain evidence="3 5">VPI DR56BR1116</strain>
    </source>
</reference>
<dbReference type="InterPro" id="IPR036388">
    <property type="entry name" value="WH-like_DNA-bd_sf"/>
</dbReference>
<name>U2MW19_TRESO</name>
<dbReference type="PANTHER" id="PTHR34580:SF9">
    <property type="entry name" value="SLL5097 PROTEIN"/>
    <property type="match status" value="1"/>
</dbReference>
<gene>
    <name evidence="4" type="ORF">HMPREF0860_2103</name>
    <name evidence="3" type="ORF">HMPREF1325_0059</name>
</gene>
<dbReference type="Gene3D" id="1.10.10.10">
    <property type="entry name" value="Winged helix-like DNA-binding domain superfamily/Winged helix DNA-binding domain"/>
    <property type="match status" value="1"/>
</dbReference>
<dbReference type="PANTHER" id="PTHR34580">
    <property type="match status" value="1"/>
</dbReference>
<dbReference type="Pfam" id="PF13280">
    <property type="entry name" value="WYL"/>
    <property type="match status" value="1"/>
</dbReference>
<protein>
    <submittedName>
        <fullName evidence="3">WYL domain protein</fullName>
    </submittedName>
</protein>
<dbReference type="Proteomes" id="UP000016646">
    <property type="component" value="Unassembled WGS sequence"/>
</dbReference>
<dbReference type="eggNOG" id="COG2378">
    <property type="taxonomic scope" value="Bacteria"/>
</dbReference>
<sequence length="330" mass="38697">MAKKLKKDREEKVKVFRILKIDEIIRCGKFPNASYLCKKFEVSRSTIMRDIDFLRDRYNAPLEYDEAKRGYYYTDPTFFIKSVMLSEGDLFAVSAVIPLLEQYRNTPLESSMKNIFDTIINLMPEEVSVDSFFLSGDLSFISDPLPRIDNGVFYAVFEGLKMQRTLAFEYKSLGDKTYRVRLAQPYHVICQKGNWYMLAYCLKHKKCRIFAFSRMKNPKTTEERFDRPKDFNPKKYFDSEFGVWNTAGAPVKIELLFDEKINTYILERSWHPTQRLRHNKDGSVYLSFKTNQLPEALHWVMSFGSAVTVLNPPELVKAVKAEVRKMGKLY</sequence>
<dbReference type="PATRIC" id="fig|1125725.3.peg.2308"/>
<evidence type="ECO:0000313" key="3">
    <source>
        <dbReference type="EMBL" id="ERF59738.1"/>
    </source>
</evidence>
<dbReference type="RefSeq" id="WP_021331297.1">
    <property type="nucleotide sequence ID" value="NZ_AUZJ01000060.1"/>
</dbReference>
<dbReference type="EMBL" id="AUZJ01000060">
    <property type="protein sequence ID" value="ERF59738.1"/>
    <property type="molecule type" value="Genomic_DNA"/>
</dbReference>
<evidence type="ECO:0000313" key="6">
    <source>
        <dbReference type="Proteomes" id="UP000016646"/>
    </source>
</evidence>
<dbReference type="STRING" id="1125725.HMPREF1325_0059"/>
<dbReference type="InterPro" id="IPR057727">
    <property type="entry name" value="WCX_dom"/>
</dbReference>
<dbReference type="PROSITE" id="PS52050">
    <property type="entry name" value="WYL"/>
    <property type="match status" value="1"/>
</dbReference>
<dbReference type="SUPFAM" id="SSF46785">
    <property type="entry name" value="Winged helix' DNA-binding domain"/>
    <property type="match status" value="1"/>
</dbReference>
<dbReference type="EMBL" id="AVQI01000033">
    <property type="protein sequence ID" value="ERK03404.1"/>
    <property type="molecule type" value="Genomic_DNA"/>
</dbReference>
<dbReference type="InterPro" id="IPR036390">
    <property type="entry name" value="WH_DNA-bd_sf"/>
</dbReference>
<evidence type="ECO:0000313" key="5">
    <source>
        <dbReference type="Proteomes" id="UP000016412"/>
    </source>
</evidence>
<organism evidence="3 5">
    <name type="scientific">Treponema socranskii subsp. socranskii VPI DR56BR1116 = ATCC 35536</name>
    <dbReference type="NCBI Taxonomy" id="1125725"/>
    <lineage>
        <taxon>Bacteria</taxon>
        <taxon>Pseudomonadati</taxon>
        <taxon>Spirochaetota</taxon>
        <taxon>Spirochaetia</taxon>
        <taxon>Spirochaetales</taxon>
        <taxon>Treponemataceae</taxon>
        <taxon>Treponema</taxon>
    </lineage>
</organism>
<dbReference type="InterPro" id="IPR026881">
    <property type="entry name" value="WYL_dom"/>
</dbReference>
<comment type="caution">
    <text evidence="3">The sequence shown here is derived from an EMBL/GenBank/DDBJ whole genome shotgun (WGS) entry which is preliminary data.</text>
</comment>
<evidence type="ECO:0000313" key="4">
    <source>
        <dbReference type="EMBL" id="ERK03404.1"/>
    </source>
</evidence>
<dbReference type="AlphaFoldDB" id="U2MW19"/>
<dbReference type="Proteomes" id="UP000016412">
    <property type="component" value="Unassembled WGS sequence"/>
</dbReference>
<proteinExistence type="predicted"/>
<feature type="domain" description="WYL" evidence="1">
    <location>
        <begin position="152"/>
        <end position="218"/>
    </location>
</feature>
<dbReference type="InterPro" id="IPR051534">
    <property type="entry name" value="CBASS_pafABC_assoc_protein"/>
</dbReference>
<dbReference type="Pfam" id="PF25583">
    <property type="entry name" value="WCX"/>
    <property type="match status" value="1"/>
</dbReference>
<evidence type="ECO:0000259" key="2">
    <source>
        <dbReference type="Pfam" id="PF25583"/>
    </source>
</evidence>
<dbReference type="OrthoDB" id="369264at2"/>